<evidence type="ECO:0000313" key="5">
    <source>
        <dbReference type="Proteomes" id="UP000449906"/>
    </source>
</evidence>
<evidence type="ECO:0000256" key="2">
    <source>
        <dbReference type="SAM" id="Phobius"/>
    </source>
</evidence>
<feature type="compositionally biased region" description="Low complexity" evidence="1">
    <location>
        <begin position="21"/>
        <end position="33"/>
    </location>
</feature>
<organism evidence="4 5">
    <name type="scientific">Nocardioides simplex</name>
    <name type="common">Arthrobacter simplex</name>
    <dbReference type="NCBI Taxonomy" id="2045"/>
    <lineage>
        <taxon>Bacteria</taxon>
        <taxon>Bacillati</taxon>
        <taxon>Actinomycetota</taxon>
        <taxon>Actinomycetes</taxon>
        <taxon>Propionibacteriales</taxon>
        <taxon>Nocardioidaceae</taxon>
        <taxon>Pimelobacter</taxon>
    </lineage>
</organism>
<dbReference type="InterPro" id="IPR009045">
    <property type="entry name" value="Zn_M74/Hedgehog-like"/>
</dbReference>
<keyword evidence="2" id="KW-1133">Transmembrane helix</keyword>
<feature type="compositionally biased region" description="Basic and acidic residues" evidence="1">
    <location>
        <begin position="137"/>
        <end position="148"/>
    </location>
</feature>
<reference evidence="4 5" key="1">
    <citation type="submission" date="2019-09" db="EMBL/GenBank/DDBJ databases">
        <title>Pimelobacter sp. isolated from Paulinella.</title>
        <authorList>
            <person name="Jeong S.E."/>
        </authorList>
    </citation>
    <scope>NUCLEOTIDE SEQUENCE [LARGE SCALE GENOMIC DNA]</scope>
    <source>
        <strain evidence="4 5">Pch-N</strain>
    </source>
</reference>
<dbReference type="EMBL" id="WBVM01000001">
    <property type="protein sequence ID" value="KAB2813566.1"/>
    <property type="molecule type" value="Genomic_DNA"/>
</dbReference>
<dbReference type="GO" id="GO:0006508">
    <property type="term" value="P:proteolysis"/>
    <property type="evidence" value="ECO:0007669"/>
    <property type="project" value="InterPro"/>
</dbReference>
<dbReference type="Gene3D" id="3.30.1380.10">
    <property type="match status" value="1"/>
</dbReference>
<dbReference type="SUPFAM" id="SSF55166">
    <property type="entry name" value="Hedgehog/DD-peptidase"/>
    <property type="match status" value="1"/>
</dbReference>
<dbReference type="PANTHER" id="PTHR34385:SF1">
    <property type="entry name" value="PEPTIDOGLYCAN L-ALANYL-D-GLUTAMATE ENDOPEPTIDASE CWLK"/>
    <property type="match status" value="1"/>
</dbReference>
<sequence>MGPARRRPRPAGEPGRRAARRGAPVRPARRPACGGAGRRLLSSLVVVGRRGAQGESRVGSEARHRAPAGRRKAVRPRRRRPHRGSAVLAAGATLVAVAVGSLSPALLGDHEDAPSAAAALDAPRPAAADLDGPATGAREREREVDERLLSGTLSRSAPRATSGTTNRVPDWLEGCRRTPQTSDSPNGQIPTDDLCALPDGFLLRGDAAAAWSRLATAYERRFGTEPCMTDGYRDLASQQRLAAVKPGLAARPGTSNHGWGVAVDLCGGIERFGTTPHLWMSENAAAFGWVNPGWAREHGSRPEPWHWEYVGTP</sequence>
<feature type="compositionally biased region" description="Polar residues" evidence="1">
    <location>
        <begin position="178"/>
        <end position="189"/>
    </location>
</feature>
<dbReference type="InterPro" id="IPR003709">
    <property type="entry name" value="VanY-like_core_dom"/>
</dbReference>
<comment type="caution">
    <text evidence="4">The sequence shown here is derived from an EMBL/GenBank/DDBJ whole genome shotgun (WGS) entry which is preliminary data.</text>
</comment>
<feature type="compositionally biased region" description="Low complexity" evidence="1">
    <location>
        <begin position="114"/>
        <end position="134"/>
    </location>
</feature>
<feature type="domain" description="D-alanyl-D-alanine carboxypeptidase-like core" evidence="3">
    <location>
        <begin position="203"/>
        <end position="311"/>
    </location>
</feature>
<dbReference type="Proteomes" id="UP000449906">
    <property type="component" value="Unassembled WGS sequence"/>
</dbReference>
<protein>
    <recommendedName>
        <fullName evidence="3">D-alanyl-D-alanine carboxypeptidase-like core domain-containing protein</fullName>
    </recommendedName>
</protein>
<keyword evidence="2" id="KW-0812">Transmembrane</keyword>
<dbReference type="AlphaFoldDB" id="A0A7J5E5M1"/>
<name>A0A7J5E5M1_NOCSI</name>
<dbReference type="GO" id="GO:0008233">
    <property type="term" value="F:peptidase activity"/>
    <property type="evidence" value="ECO:0007669"/>
    <property type="project" value="InterPro"/>
</dbReference>
<feature type="region of interest" description="Disordered" evidence="1">
    <location>
        <begin position="1"/>
        <end position="36"/>
    </location>
</feature>
<proteinExistence type="predicted"/>
<keyword evidence="2" id="KW-0472">Membrane</keyword>
<dbReference type="InterPro" id="IPR052179">
    <property type="entry name" value="DD-CPase-like"/>
</dbReference>
<accession>A0A7J5E5M1</accession>
<dbReference type="CDD" id="cd14814">
    <property type="entry name" value="Peptidase_M15"/>
    <property type="match status" value="1"/>
</dbReference>
<evidence type="ECO:0000256" key="1">
    <source>
        <dbReference type="SAM" id="MobiDB-lite"/>
    </source>
</evidence>
<evidence type="ECO:0000313" key="4">
    <source>
        <dbReference type="EMBL" id="KAB2813566.1"/>
    </source>
</evidence>
<feature type="compositionally biased region" description="Polar residues" evidence="1">
    <location>
        <begin position="151"/>
        <end position="167"/>
    </location>
</feature>
<feature type="compositionally biased region" description="Basic residues" evidence="1">
    <location>
        <begin position="65"/>
        <end position="83"/>
    </location>
</feature>
<feature type="region of interest" description="Disordered" evidence="1">
    <location>
        <begin position="49"/>
        <end position="86"/>
    </location>
</feature>
<feature type="region of interest" description="Disordered" evidence="1">
    <location>
        <begin position="114"/>
        <end position="191"/>
    </location>
</feature>
<feature type="transmembrane region" description="Helical" evidence="2">
    <location>
        <begin position="85"/>
        <end position="107"/>
    </location>
</feature>
<dbReference type="Pfam" id="PF02557">
    <property type="entry name" value="VanY"/>
    <property type="match status" value="1"/>
</dbReference>
<evidence type="ECO:0000259" key="3">
    <source>
        <dbReference type="Pfam" id="PF02557"/>
    </source>
</evidence>
<dbReference type="PANTHER" id="PTHR34385">
    <property type="entry name" value="D-ALANYL-D-ALANINE CARBOXYPEPTIDASE"/>
    <property type="match status" value="1"/>
</dbReference>
<gene>
    <name evidence="4" type="ORF">F9L07_15140</name>
</gene>